<name>A0A1V4I9Z6_9FIRM</name>
<feature type="transmembrane region" description="Helical" evidence="6">
    <location>
        <begin position="7"/>
        <end position="31"/>
    </location>
</feature>
<evidence type="ECO:0000256" key="2">
    <source>
        <dbReference type="ARBA" id="ARBA00009142"/>
    </source>
</evidence>
<comment type="subcellular location">
    <subcellularLocation>
        <location evidence="6">Cell membrane</location>
        <topology evidence="6">Multi-pass membrane protein</topology>
    </subcellularLocation>
    <subcellularLocation>
        <location evidence="1">Membrane</location>
        <topology evidence="1">Multi-pass membrane protein</topology>
    </subcellularLocation>
</comment>
<protein>
    <recommendedName>
        <fullName evidence="6">Probable membrane transporter protein</fullName>
    </recommendedName>
</protein>
<dbReference type="Pfam" id="PF01925">
    <property type="entry name" value="TauE"/>
    <property type="match status" value="1"/>
</dbReference>
<dbReference type="EMBL" id="MZGW01000001">
    <property type="protein sequence ID" value="OPJ56743.1"/>
    <property type="molecule type" value="Genomic_DNA"/>
</dbReference>
<evidence type="ECO:0000256" key="4">
    <source>
        <dbReference type="ARBA" id="ARBA00022989"/>
    </source>
</evidence>
<keyword evidence="4 6" id="KW-1133">Transmembrane helix</keyword>
<keyword evidence="5 6" id="KW-0472">Membrane</keyword>
<feature type="transmembrane region" description="Helical" evidence="6">
    <location>
        <begin position="93"/>
        <end position="110"/>
    </location>
</feature>
<accession>A0A1V4I9Z6</accession>
<proteinExistence type="inferred from homology"/>
<sequence>MLILVGVLAGIIGGMGIGGGTLLIPALVFFSSVDQKIAQSVNLLSFIPMALAALFFHAKSKNIEYKIILPIATSGILGALLGSTLSSNLNSDLLRRIFGVFLFVMGIFEIRKSTKR</sequence>
<dbReference type="InterPro" id="IPR002781">
    <property type="entry name" value="TM_pro_TauE-like"/>
</dbReference>
<organism evidence="7 8">
    <name type="scientific">Alkalithermobacter paradoxus</name>
    <dbReference type="NCBI Taxonomy" id="29349"/>
    <lineage>
        <taxon>Bacteria</taxon>
        <taxon>Bacillati</taxon>
        <taxon>Bacillota</taxon>
        <taxon>Clostridia</taxon>
        <taxon>Peptostreptococcales</taxon>
        <taxon>Tepidibacteraceae</taxon>
        <taxon>Alkalithermobacter</taxon>
    </lineage>
</organism>
<dbReference type="InterPro" id="IPR051598">
    <property type="entry name" value="TSUP/Inactive_protease-like"/>
</dbReference>
<keyword evidence="8" id="KW-1185">Reference proteome</keyword>
<dbReference type="PANTHER" id="PTHR43701">
    <property type="entry name" value="MEMBRANE TRANSPORTER PROTEIN MJ0441-RELATED"/>
    <property type="match status" value="1"/>
</dbReference>
<feature type="transmembrane region" description="Helical" evidence="6">
    <location>
        <begin position="37"/>
        <end position="56"/>
    </location>
</feature>
<dbReference type="STRING" id="29349.CLOTH_00250"/>
<keyword evidence="3 6" id="KW-0812">Transmembrane</keyword>
<evidence type="ECO:0000256" key="5">
    <source>
        <dbReference type="ARBA" id="ARBA00023136"/>
    </source>
</evidence>
<gene>
    <name evidence="7" type="ORF">CLOTH_00250</name>
</gene>
<evidence type="ECO:0000256" key="1">
    <source>
        <dbReference type="ARBA" id="ARBA00004141"/>
    </source>
</evidence>
<feature type="transmembrane region" description="Helical" evidence="6">
    <location>
        <begin position="68"/>
        <end position="87"/>
    </location>
</feature>
<dbReference type="RefSeq" id="WP_079410040.1">
    <property type="nucleotide sequence ID" value="NZ_MZGW01000001.1"/>
</dbReference>
<evidence type="ECO:0000313" key="7">
    <source>
        <dbReference type="EMBL" id="OPJ56743.1"/>
    </source>
</evidence>
<evidence type="ECO:0000256" key="3">
    <source>
        <dbReference type="ARBA" id="ARBA00022692"/>
    </source>
</evidence>
<keyword evidence="6" id="KW-1003">Cell membrane</keyword>
<dbReference type="PANTHER" id="PTHR43701:SF2">
    <property type="entry name" value="MEMBRANE TRANSPORTER PROTEIN YJNA-RELATED"/>
    <property type="match status" value="1"/>
</dbReference>
<reference evidence="7 8" key="1">
    <citation type="submission" date="2017-03" db="EMBL/GenBank/DDBJ databases">
        <title>Genome sequence of Clostridium thermoalcaliphilum DSM 7309.</title>
        <authorList>
            <person name="Poehlein A."/>
            <person name="Daniel R."/>
        </authorList>
    </citation>
    <scope>NUCLEOTIDE SEQUENCE [LARGE SCALE GENOMIC DNA]</scope>
    <source>
        <strain evidence="7 8">DSM 7309</strain>
    </source>
</reference>
<dbReference type="OrthoDB" id="25340at2"/>
<evidence type="ECO:0000313" key="8">
    <source>
        <dbReference type="Proteomes" id="UP000190140"/>
    </source>
</evidence>
<dbReference type="AlphaFoldDB" id="A0A1V4I9Z6"/>
<comment type="similarity">
    <text evidence="2 6">Belongs to the 4-toluene sulfonate uptake permease (TSUP) (TC 2.A.102) family.</text>
</comment>
<evidence type="ECO:0000256" key="6">
    <source>
        <dbReference type="RuleBase" id="RU363041"/>
    </source>
</evidence>
<dbReference type="Proteomes" id="UP000190140">
    <property type="component" value="Unassembled WGS sequence"/>
</dbReference>
<dbReference type="GO" id="GO:0005886">
    <property type="term" value="C:plasma membrane"/>
    <property type="evidence" value="ECO:0007669"/>
    <property type="project" value="UniProtKB-SubCell"/>
</dbReference>
<comment type="caution">
    <text evidence="7">The sequence shown here is derived from an EMBL/GenBank/DDBJ whole genome shotgun (WGS) entry which is preliminary data.</text>
</comment>